<dbReference type="EMBL" id="JAUSTT010000023">
    <property type="protein sequence ID" value="MDQ0177545.1"/>
    <property type="molecule type" value="Genomic_DNA"/>
</dbReference>
<sequence length="147" mass="16510">MEKTIRNATTADFERVKEFLEAKELSTIGLENALDHFLLIETEGRLVGTIGIEVQGSCGLLRSFVTRLPIQSADVIAMLGYIQELAFKKGIYTLYLATNHKDLLPVFQQFGFNEILKEQLSSTFADFPHGKHLLSVNDVHILQSTIK</sequence>
<proteinExistence type="predicted"/>
<evidence type="ECO:0000313" key="3">
    <source>
        <dbReference type="Proteomes" id="UP001223586"/>
    </source>
</evidence>
<keyword evidence="3" id="KW-1185">Reference proteome</keyword>
<dbReference type="InterPro" id="IPR016181">
    <property type="entry name" value="Acyl_CoA_acyltransferase"/>
</dbReference>
<organism evidence="2 3">
    <name type="scientific">Bacillus chungangensis</name>
    <dbReference type="NCBI Taxonomy" id="587633"/>
    <lineage>
        <taxon>Bacteria</taxon>
        <taxon>Bacillati</taxon>
        <taxon>Bacillota</taxon>
        <taxon>Bacilli</taxon>
        <taxon>Bacillales</taxon>
        <taxon>Bacillaceae</taxon>
        <taxon>Bacillus</taxon>
    </lineage>
</organism>
<dbReference type="SUPFAM" id="SSF55729">
    <property type="entry name" value="Acyl-CoA N-acyltransferases (Nat)"/>
    <property type="match status" value="1"/>
</dbReference>
<dbReference type="PROSITE" id="PS51186">
    <property type="entry name" value="GNAT"/>
    <property type="match status" value="1"/>
</dbReference>
<dbReference type="Proteomes" id="UP001223586">
    <property type="component" value="Unassembled WGS sequence"/>
</dbReference>
<feature type="domain" description="N-acetyltransferase" evidence="1">
    <location>
        <begin position="3"/>
        <end position="134"/>
    </location>
</feature>
<protein>
    <submittedName>
        <fullName evidence="2">N-acetylglutamate synthase-like GNAT family acetyltransferase</fullName>
    </submittedName>
</protein>
<comment type="caution">
    <text evidence="2">The sequence shown here is derived from an EMBL/GenBank/DDBJ whole genome shotgun (WGS) entry which is preliminary data.</text>
</comment>
<gene>
    <name evidence="2" type="ORF">J2S08_003425</name>
</gene>
<reference evidence="2 3" key="1">
    <citation type="submission" date="2023-07" db="EMBL/GenBank/DDBJ databases">
        <title>Genomic Encyclopedia of Type Strains, Phase IV (KMG-IV): sequencing the most valuable type-strain genomes for metagenomic binning, comparative biology and taxonomic classification.</title>
        <authorList>
            <person name="Goeker M."/>
        </authorList>
    </citation>
    <scope>NUCLEOTIDE SEQUENCE [LARGE SCALE GENOMIC DNA]</scope>
    <source>
        <strain evidence="2 3">DSM 23837</strain>
    </source>
</reference>
<dbReference type="Gene3D" id="3.40.630.30">
    <property type="match status" value="1"/>
</dbReference>
<name>A0ABT9WWD9_9BACI</name>
<dbReference type="RefSeq" id="WP_307231613.1">
    <property type="nucleotide sequence ID" value="NZ_JAUSTT010000023.1"/>
</dbReference>
<accession>A0ABT9WWD9</accession>
<evidence type="ECO:0000313" key="2">
    <source>
        <dbReference type="EMBL" id="MDQ0177545.1"/>
    </source>
</evidence>
<evidence type="ECO:0000259" key="1">
    <source>
        <dbReference type="PROSITE" id="PS51186"/>
    </source>
</evidence>
<dbReference type="InterPro" id="IPR000182">
    <property type="entry name" value="GNAT_dom"/>
</dbReference>